<keyword evidence="5" id="KW-0378">Hydrolase</keyword>
<dbReference type="GO" id="GO:0005576">
    <property type="term" value="C:extracellular region"/>
    <property type="evidence" value="ECO:0007669"/>
    <property type="project" value="TreeGrafter"/>
</dbReference>
<dbReference type="UniPathway" id="UPA00219"/>
<proteinExistence type="inferred from homology"/>
<sequence length="212" mass="23439">MRIFLAPILETKKVFLLTFAALVGCAGQSDDGRTSRAALISQQAAFASEPHEVRIIDRSRFDRRFWPTDIKAPQPLPSGTIFIDTKNKFLYLHRSDGTARRYGIAVGGTGHSWSGTAKVGRKAEWPAWFPTDDMRNLTPGLPHKISPGSHNPLGARALYLYQNGKDTLYRVHGTSEPWTIGTEASSGCIRMINEDVIDLYDKVPIGATVIVK</sequence>
<dbReference type="Gene3D" id="2.40.440.10">
    <property type="entry name" value="L,D-transpeptidase catalytic domain-like"/>
    <property type="match status" value="1"/>
</dbReference>
<dbReference type="GO" id="GO:0071972">
    <property type="term" value="F:peptidoglycan L,D-transpeptidase activity"/>
    <property type="evidence" value="ECO:0007669"/>
    <property type="project" value="TreeGrafter"/>
</dbReference>
<dbReference type="Pfam" id="PF03734">
    <property type="entry name" value="YkuD"/>
    <property type="match status" value="1"/>
</dbReference>
<dbReference type="PANTHER" id="PTHR30582:SF24">
    <property type="entry name" value="L,D-TRANSPEPTIDASE ERFK_SRFK-RELATED"/>
    <property type="match status" value="1"/>
</dbReference>
<dbReference type="CDD" id="cd16913">
    <property type="entry name" value="YkuD_like"/>
    <property type="match status" value="1"/>
</dbReference>
<dbReference type="InterPro" id="IPR038063">
    <property type="entry name" value="Transpep_catalytic_dom"/>
</dbReference>
<keyword evidence="11" id="KW-0614">Plasmid</keyword>
<evidence type="ECO:0000256" key="7">
    <source>
        <dbReference type="ARBA" id="ARBA00022984"/>
    </source>
</evidence>
<geneLocation type="plasmid" evidence="11 12">
    <name>unnamed1</name>
</geneLocation>
<dbReference type="InterPro" id="IPR050979">
    <property type="entry name" value="LD-transpeptidase"/>
</dbReference>
<evidence type="ECO:0000256" key="9">
    <source>
        <dbReference type="PROSITE-ProRule" id="PRU01373"/>
    </source>
</evidence>
<gene>
    <name evidence="11" type="ORF">CES85_3745</name>
</gene>
<keyword evidence="8 9" id="KW-0961">Cell wall biogenesis/degradation</keyword>
<protein>
    <submittedName>
        <fullName evidence="11">L,D-transpeptidase catalytic domain protein</fullName>
    </submittedName>
</protein>
<dbReference type="FunFam" id="2.40.440.10:FF:000002">
    <property type="entry name" value="L,D-transpeptidase ErfK/SrfK"/>
    <property type="match status" value="1"/>
</dbReference>
<evidence type="ECO:0000256" key="2">
    <source>
        <dbReference type="ARBA" id="ARBA00005992"/>
    </source>
</evidence>
<dbReference type="PANTHER" id="PTHR30582">
    <property type="entry name" value="L,D-TRANSPEPTIDASE"/>
    <property type="match status" value="1"/>
</dbReference>
<dbReference type="AlphaFoldDB" id="A0A248UMI3"/>
<dbReference type="PROSITE" id="PS52029">
    <property type="entry name" value="LD_TPASE"/>
    <property type="match status" value="1"/>
</dbReference>
<evidence type="ECO:0000256" key="6">
    <source>
        <dbReference type="ARBA" id="ARBA00022960"/>
    </source>
</evidence>
<keyword evidence="6 9" id="KW-0133">Cell shape</keyword>
<dbReference type="PROSITE" id="PS51257">
    <property type="entry name" value="PROKAR_LIPOPROTEIN"/>
    <property type="match status" value="1"/>
</dbReference>
<name>A0A248UMI3_9HYPH</name>
<organism evidence="11 12">
    <name type="scientific">Ochrobactrum quorumnocens</name>
    <dbReference type="NCBI Taxonomy" id="271865"/>
    <lineage>
        <taxon>Bacteria</taxon>
        <taxon>Pseudomonadati</taxon>
        <taxon>Pseudomonadota</taxon>
        <taxon>Alphaproteobacteria</taxon>
        <taxon>Hyphomicrobiales</taxon>
        <taxon>Brucellaceae</taxon>
        <taxon>Brucella/Ochrobactrum group</taxon>
        <taxon>Ochrobactrum</taxon>
    </lineage>
</organism>
<feature type="active site" description="Nucleophile" evidence="9">
    <location>
        <position position="188"/>
    </location>
</feature>
<dbReference type="SUPFAM" id="SSF141523">
    <property type="entry name" value="L,D-transpeptidase catalytic domain-like"/>
    <property type="match status" value="1"/>
</dbReference>
<comment type="similarity">
    <text evidence="2">Belongs to the YkuD family.</text>
</comment>
<dbReference type="EMBL" id="CP022605">
    <property type="protein sequence ID" value="ASV88063.1"/>
    <property type="molecule type" value="Genomic_DNA"/>
</dbReference>
<dbReference type="GO" id="GO:0018104">
    <property type="term" value="P:peptidoglycan-protein cross-linking"/>
    <property type="evidence" value="ECO:0007669"/>
    <property type="project" value="TreeGrafter"/>
</dbReference>
<comment type="pathway">
    <text evidence="1 9">Cell wall biogenesis; peptidoglycan biosynthesis.</text>
</comment>
<dbReference type="KEGG" id="och:CES85_3745"/>
<keyword evidence="3" id="KW-0328">Glycosyltransferase</keyword>
<dbReference type="InterPro" id="IPR005490">
    <property type="entry name" value="LD_TPept_cat_dom"/>
</dbReference>
<evidence type="ECO:0000259" key="10">
    <source>
        <dbReference type="PROSITE" id="PS52029"/>
    </source>
</evidence>
<evidence type="ECO:0000313" key="11">
    <source>
        <dbReference type="EMBL" id="ASV88063.1"/>
    </source>
</evidence>
<dbReference type="GO" id="GO:0008360">
    <property type="term" value="P:regulation of cell shape"/>
    <property type="evidence" value="ECO:0007669"/>
    <property type="project" value="UniProtKB-UniRule"/>
</dbReference>
<evidence type="ECO:0000256" key="1">
    <source>
        <dbReference type="ARBA" id="ARBA00004752"/>
    </source>
</evidence>
<dbReference type="Proteomes" id="UP000215256">
    <property type="component" value="Plasmid unnamed1"/>
</dbReference>
<dbReference type="GO" id="GO:0071555">
    <property type="term" value="P:cell wall organization"/>
    <property type="evidence" value="ECO:0007669"/>
    <property type="project" value="UniProtKB-UniRule"/>
</dbReference>
<dbReference type="GO" id="GO:0016757">
    <property type="term" value="F:glycosyltransferase activity"/>
    <property type="evidence" value="ECO:0007669"/>
    <property type="project" value="UniProtKB-KW"/>
</dbReference>
<accession>A0A248UMI3</accession>
<reference evidence="11 12" key="1">
    <citation type="submission" date="2017-07" db="EMBL/GenBank/DDBJ databases">
        <title>Phylogenetic study on the rhizospheric bacterium Ochrobactrum sp. A44.</title>
        <authorList>
            <person name="Krzyzanowska D.M."/>
            <person name="Ossowicki A."/>
            <person name="Rajewska M."/>
            <person name="Maciag T."/>
            <person name="Kaczynski Z."/>
            <person name="Czerwicka M."/>
            <person name="Jafra S."/>
        </authorList>
    </citation>
    <scope>NUCLEOTIDE SEQUENCE [LARGE SCALE GENOMIC DNA]</scope>
    <source>
        <strain evidence="11 12">A44</strain>
        <plasmid evidence="11 12">unnamed1</plasmid>
    </source>
</reference>
<evidence type="ECO:0000313" key="12">
    <source>
        <dbReference type="Proteomes" id="UP000215256"/>
    </source>
</evidence>
<evidence type="ECO:0000256" key="4">
    <source>
        <dbReference type="ARBA" id="ARBA00022679"/>
    </source>
</evidence>
<feature type="active site" description="Proton donor/acceptor" evidence="9">
    <location>
        <position position="172"/>
    </location>
</feature>
<evidence type="ECO:0000256" key="8">
    <source>
        <dbReference type="ARBA" id="ARBA00023316"/>
    </source>
</evidence>
<evidence type="ECO:0000256" key="3">
    <source>
        <dbReference type="ARBA" id="ARBA00022676"/>
    </source>
</evidence>
<keyword evidence="7 9" id="KW-0573">Peptidoglycan synthesis</keyword>
<feature type="domain" description="L,D-TPase catalytic" evidence="10">
    <location>
        <begin position="79"/>
        <end position="212"/>
    </location>
</feature>
<dbReference type="RefSeq" id="WP_244923352.1">
    <property type="nucleotide sequence ID" value="NZ_CP022605.1"/>
</dbReference>
<evidence type="ECO:0000256" key="5">
    <source>
        <dbReference type="ARBA" id="ARBA00022801"/>
    </source>
</evidence>
<keyword evidence="4" id="KW-0808">Transferase</keyword>